<accession>A0A811KD61</accession>
<proteinExistence type="predicted"/>
<evidence type="ECO:0000313" key="2">
    <source>
        <dbReference type="EMBL" id="CAD5212818.1"/>
    </source>
</evidence>
<dbReference type="EMBL" id="CAJFCW020000002">
    <property type="protein sequence ID" value="CAG9097697.1"/>
    <property type="molecule type" value="Genomic_DNA"/>
</dbReference>
<dbReference type="AlphaFoldDB" id="A0A811KD61"/>
<gene>
    <name evidence="2" type="ORF">BOKJ2_LOCUS4619</name>
</gene>
<feature type="compositionally biased region" description="Basic and acidic residues" evidence="1">
    <location>
        <begin position="108"/>
        <end position="118"/>
    </location>
</feature>
<dbReference type="Proteomes" id="UP000783686">
    <property type="component" value="Unassembled WGS sequence"/>
</dbReference>
<dbReference type="Proteomes" id="UP000614601">
    <property type="component" value="Unassembled WGS sequence"/>
</dbReference>
<dbReference type="EMBL" id="CAJFDH010000002">
    <property type="protein sequence ID" value="CAD5212818.1"/>
    <property type="molecule type" value="Genomic_DNA"/>
</dbReference>
<name>A0A811KD61_9BILA</name>
<organism evidence="2 3">
    <name type="scientific">Bursaphelenchus okinawaensis</name>
    <dbReference type="NCBI Taxonomy" id="465554"/>
    <lineage>
        <taxon>Eukaryota</taxon>
        <taxon>Metazoa</taxon>
        <taxon>Ecdysozoa</taxon>
        <taxon>Nematoda</taxon>
        <taxon>Chromadorea</taxon>
        <taxon>Rhabditida</taxon>
        <taxon>Tylenchina</taxon>
        <taxon>Tylenchomorpha</taxon>
        <taxon>Aphelenchoidea</taxon>
        <taxon>Aphelenchoididae</taxon>
        <taxon>Bursaphelenchus</taxon>
    </lineage>
</organism>
<feature type="region of interest" description="Disordered" evidence="1">
    <location>
        <begin position="98"/>
        <end position="118"/>
    </location>
</feature>
<keyword evidence="3" id="KW-1185">Reference proteome</keyword>
<reference evidence="2" key="1">
    <citation type="submission" date="2020-09" db="EMBL/GenBank/DDBJ databases">
        <authorList>
            <person name="Kikuchi T."/>
        </authorList>
    </citation>
    <scope>NUCLEOTIDE SEQUENCE</scope>
    <source>
        <strain evidence="2">SH1</strain>
    </source>
</reference>
<evidence type="ECO:0000256" key="1">
    <source>
        <dbReference type="SAM" id="MobiDB-lite"/>
    </source>
</evidence>
<protein>
    <submittedName>
        <fullName evidence="2">Uncharacterized protein</fullName>
    </submittedName>
</protein>
<comment type="caution">
    <text evidence="2">The sequence shown here is derived from an EMBL/GenBank/DDBJ whole genome shotgun (WGS) entry which is preliminary data.</text>
</comment>
<sequence>MSSNKSYTIRIASDLTNLAPIKFPWSDERIDQAVEEARCAVRSLRQTRQILTAATKTSRRRRVNVAKLHPLFMVEEKKRPEKKPLKAVKNVPLNSMENTSQPAIKTAKKPDSEPTVKKPEFDFDKVDLEEIDVPYSTFTSCKLVDDLLIEDADDWAEENAIIKKMMQEDTDCLLMPPPSKRPKRCFINAAENKEICYDLADVFQEVSSELEEADENFEVKKGMEKLEICKKRLEWLYSKWDLPMPKGSNQT</sequence>
<evidence type="ECO:0000313" key="3">
    <source>
        <dbReference type="Proteomes" id="UP000614601"/>
    </source>
</evidence>